<keyword evidence="2" id="KW-1185">Reference proteome</keyword>
<name>A0ABY6B7Z9_9GAMM</name>
<dbReference type="Proteomes" id="UP001064632">
    <property type="component" value="Chromosome"/>
</dbReference>
<proteinExistence type="predicted"/>
<accession>A0ABY6B7Z9</accession>
<reference evidence="1" key="1">
    <citation type="submission" date="2022-09" db="EMBL/GenBank/DDBJ databases">
        <title>Tahibacter sp. nov., isolated from a fresh water.</title>
        <authorList>
            <person name="Baek J.H."/>
            <person name="Lee J.K."/>
            <person name="Kim J.M."/>
            <person name="Jeon C.O."/>
        </authorList>
    </citation>
    <scope>NUCLEOTIDE SEQUENCE</scope>
    <source>
        <strain evidence="1">W38</strain>
    </source>
</reference>
<dbReference type="RefSeq" id="WP_261693004.1">
    <property type="nucleotide sequence ID" value="NZ_CP104694.1"/>
</dbReference>
<evidence type="ECO:0000313" key="1">
    <source>
        <dbReference type="EMBL" id="UXI66014.1"/>
    </source>
</evidence>
<dbReference type="EMBL" id="CP104694">
    <property type="protein sequence ID" value="UXI66014.1"/>
    <property type="molecule type" value="Genomic_DNA"/>
</dbReference>
<protein>
    <submittedName>
        <fullName evidence="1">Uncharacterized protein</fullName>
    </submittedName>
</protein>
<sequence length="256" mass="28739">MSNSEYEDRHSAEMNIKSIEARLDRWKRSLCPSISIAGLLARSPVAHKWKAPTRCIVVREALFWRMHDIGRQFVSCVEAEHTLGALMLLRGALETLALAIYVNDKIAKVVTGELAFLDFEEATKKFLMGSKDKSTSIGAVNILTALAKAAEKYPNLQQMHQDLSEVIHPNFAGVTGAYSTVDRENFETRFAVDIFRHHGWKQDPIAHYAFAAFEQEYNSTATLLPLLERWLEENDQALELLKANSEPSTADDGSSL</sequence>
<gene>
    <name evidence="1" type="ORF">N4264_14770</name>
</gene>
<evidence type="ECO:0000313" key="2">
    <source>
        <dbReference type="Proteomes" id="UP001064632"/>
    </source>
</evidence>
<organism evidence="1 2">
    <name type="scientific">Tahibacter amnicola</name>
    <dbReference type="NCBI Taxonomy" id="2976241"/>
    <lineage>
        <taxon>Bacteria</taxon>
        <taxon>Pseudomonadati</taxon>
        <taxon>Pseudomonadota</taxon>
        <taxon>Gammaproteobacteria</taxon>
        <taxon>Lysobacterales</taxon>
        <taxon>Rhodanobacteraceae</taxon>
        <taxon>Tahibacter</taxon>
    </lineage>
</organism>